<dbReference type="EMBL" id="CCRH01000033">
    <property type="protein sequence ID" value="CDZ41459.1"/>
    <property type="molecule type" value="Genomic_DNA"/>
</dbReference>
<proteinExistence type="predicted"/>
<keyword evidence="1" id="KW-0472">Membrane</keyword>
<evidence type="ECO:0000313" key="4">
    <source>
        <dbReference type="Proteomes" id="UP000039660"/>
    </source>
</evidence>
<dbReference type="Proteomes" id="UP000046176">
    <property type="component" value="Unassembled WGS sequence"/>
</dbReference>
<accession>A0A0T7G2H9</accession>
<keyword evidence="1" id="KW-0812">Transmembrane</keyword>
<evidence type="ECO:0000313" key="2">
    <source>
        <dbReference type="EMBL" id="CDZ41459.1"/>
    </source>
</evidence>
<dbReference type="AlphaFoldDB" id="A0A0T7G2H9"/>
<dbReference type="EMBL" id="CCRK01000002">
    <property type="protein sequence ID" value="CDZ46138.1"/>
    <property type="molecule type" value="Genomic_DNA"/>
</dbReference>
<dbReference type="Proteomes" id="UP000039660">
    <property type="component" value="Unassembled WGS sequence"/>
</dbReference>
<evidence type="ECO:0000313" key="3">
    <source>
        <dbReference type="EMBL" id="CDZ46138.1"/>
    </source>
</evidence>
<gene>
    <name evidence="2" type="ORF">NGAL_HAMBI1145_59040</name>
    <name evidence="3" type="ORF">NGAL_HAMBI1189_12550</name>
</gene>
<protein>
    <submittedName>
        <fullName evidence="2">Uncharacterized protein</fullName>
    </submittedName>
</protein>
<keyword evidence="1" id="KW-1133">Transmembrane helix</keyword>
<evidence type="ECO:0000256" key="1">
    <source>
        <dbReference type="SAM" id="Phobius"/>
    </source>
</evidence>
<name>A0A0T7G2H9_NEOGA</name>
<feature type="transmembrane region" description="Helical" evidence="1">
    <location>
        <begin position="12"/>
        <end position="31"/>
    </location>
</feature>
<dbReference type="PROSITE" id="PS51257">
    <property type="entry name" value="PROKAR_LIPOPROTEIN"/>
    <property type="match status" value="1"/>
</dbReference>
<reference evidence="4 5" key="1">
    <citation type="submission" date="2014-08" db="EMBL/GenBank/DDBJ databases">
        <authorList>
            <person name="Chen Y.-H."/>
        </authorList>
    </citation>
    <scope>NUCLEOTIDE SEQUENCE [LARGE SCALE GENOMIC DNA]</scope>
</reference>
<sequence length="32" mass="3688">MYRSPPHRHEFLFYILQTIALGCLIAGAVWLA</sequence>
<evidence type="ECO:0000313" key="5">
    <source>
        <dbReference type="Proteomes" id="UP000046176"/>
    </source>
</evidence>
<organism evidence="2 5">
    <name type="scientific">Neorhizobium galegae bv. officinalis</name>
    <dbReference type="NCBI Taxonomy" id="323656"/>
    <lineage>
        <taxon>Bacteria</taxon>
        <taxon>Pseudomonadati</taxon>
        <taxon>Pseudomonadota</taxon>
        <taxon>Alphaproteobacteria</taxon>
        <taxon>Hyphomicrobiales</taxon>
        <taxon>Rhizobiaceae</taxon>
        <taxon>Rhizobium/Agrobacterium group</taxon>
        <taxon>Neorhizobium</taxon>
    </lineage>
</organism>